<comment type="caution">
    <text evidence="1">The sequence shown here is derived from an EMBL/GenBank/DDBJ whole genome shotgun (WGS) entry which is preliminary data.</text>
</comment>
<organism evidence="1 2">
    <name type="scientific">Oenococcus oeni</name>
    <name type="common">Leuconostoc oenos</name>
    <dbReference type="NCBI Taxonomy" id="1247"/>
    <lineage>
        <taxon>Bacteria</taxon>
        <taxon>Bacillati</taxon>
        <taxon>Bacillota</taxon>
        <taxon>Bacilli</taxon>
        <taxon>Lactobacillales</taxon>
        <taxon>Lactobacillaceae</taxon>
        <taxon>Oenococcus</taxon>
    </lineage>
</organism>
<reference evidence="1" key="1">
    <citation type="submission" date="2019-10" db="EMBL/GenBank/DDBJ databases">
        <title>Malate fermentation in French cider.</title>
        <authorList>
            <person name="Cousin F.J."/>
            <person name="Medina Fernandez S."/>
            <person name="Misery B."/>
            <person name="Laplace J.-M."/>
            <person name="Cretenet M."/>
        </authorList>
    </citation>
    <scope>NUCLEOTIDE SEQUENCE</scope>
    <source>
        <strain evidence="1">UCMA15129</strain>
    </source>
</reference>
<gene>
    <name evidence="1" type="ORF">GA838_05855</name>
</gene>
<dbReference type="Proteomes" id="UP001281024">
    <property type="component" value="Unassembled WGS sequence"/>
</dbReference>
<dbReference type="AlphaFoldDB" id="A0AAJ2UBN5"/>
<protein>
    <recommendedName>
        <fullName evidence="3">Prophage protein</fullName>
    </recommendedName>
</protein>
<evidence type="ECO:0000313" key="1">
    <source>
        <dbReference type="EMBL" id="MDV7715281.1"/>
    </source>
</evidence>
<evidence type="ECO:0000313" key="2">
    <source>
        <dbReference type="Proteomes" id="UP001281024"/>
    </source>
</evidence>
<accession>A0AAJ2UBN5</accession>
<dbReference type="RefSeq" id="WP_317768251.1">
    <property type="nucleotide sequence ID" value="NZ_WERV01000004.1"/>
</dbReference>
<name>A0AAJ2UBN5_OENOE</name>
<evidence type="ECO:0008006" key="3">
    <source>
        <dbReference type="Google" id="ProtNLM"/>
    </source>
</evidence>
<proteinExistence type="predicted"/>
<sequence length="119" mass="13460">MRLKESDLKIVYLRELIHGQDEEGHDLKPSWGEAIELQMNIQSAGGSVNAQIWGKELKYIKSCRYQGDLIREGVNENWGICLYATSNSDPDYLIDSIQTFSTHKNITLEKRDKGSGTNG</sequence>
<dbReference type="EMBL" id="WERV01000004">
    <property type="protein sequence ID" value="MDV7715281.1"/>
    <property type="molecule type" value="Genomic_DNA"/>
</dbReference>